<evidence type="ECO:0000256" key="1">
    <source>
        <dbReference type="SAM" id="Phobius"/>
    </source>
</evidence>
<evidence type="ECO:0000313" key="2">
    <source>
        <dbReference type="EMBL" id="OLP81012.1"/>
    </source>
</evidence>
<gene>
    <name evidence="2" type="ORF">AK812_SmicGene38506</name>
</gene>
<keyword evidence="3" id="KW-1185">Reference proteome</keyword>
<accession>A0A1Q9CDL5</accession>
<keyword evidence="1" id="KW-1133">Transmembrane helix</keyword>
<feature type="transmembrane region" description="Helical" evidence="1">
    <location>
        <begin position="12"/>
        <end position="35"/>
    </location>
</feature>
<reference evidence="2 3" key="1">
    <citation type="submission" date="2016-02" db="EMBL/GenBank/DDBJ databases">
        <title>Genome analysis of coral dinoflagellate symbionts highlights evolutionary adaptations to a symbiotic lifestyle.</title>
        <authorList>
            <person name="Aranda M."/>
            <person name="Li Y."/>
            <person name="Liew Y.J."/>
            <person name="Baumgarten S."/>
            <person name="Simakov O."/>
            <person name="Wilson M."/>
            <person name="Piel J."/>
            <person name="Ashoor H."/>
            <person name="Bougouffa S."/>
            <person name="Bajic V.B."/>
            <person name="Ryu T."/>
            <person name="Ravasi T."/>
            <person name="Bayer T."/>
            <person name="Micklem G."/>
            <person name="Kim H."/>
            <person name="Bhak J."/>
            <person name="Lajeunesse T.C."/>
            <person name="Voolstra C.R."/>
        </authorList>
    </citation>
    <scope>NUCLEOTIDE SEQUENCE [LARGE SCALE GENOMIC DNA]</scope>
    <source>
        <strain evidence="2 3">CCMP2467</strain>
    </source>
</reference>
<name>A0A1Q9CDL5_SYMMI</name>
<sequence length="111" mass="11904">MVTYILSIAPQWLACVVLLPLYACICYFSWVHLWATGQAARSGRLFLADSQDIMDETLVDPVSVRANLLGARAAARVSAAAKASAAFVNVFPAASRGWVCFRVASGGLRGR</sequence>
<dbReference type="AlphaFoldDB" id="A0A1Q9CDL5"/>
<proteinExistence type="predicted"/>
<organism evidence="2 3">
    <name type="scientific">Symbiodinium microadriaticum</name>
    <name type="common">Dinoflagellate</name>
    <name type="synonym">Zooxanthella microadriatica</name>
    <dbReference type="NCBI Taxonomy" id="2951"/>
    <lineage>
        <taxon>Eukaryota</taxon>
        <taxon>Sar</taxon>
        <taxon>Alveolata</taxon>
        <taxon>Dinophyceae</taxon>
        <taxon>Suessiales</taxon>
        <taxon>Symbiodiniaceae</taxon>
        <taxon>Symbiodinium</taxon>
    </lineage>
</organism>
<dbReference type="OrthoDB" id="10435025at2759"/>
<keyword evidence="1" id="KW-0472">Membrane</keyword>
<comment type="caution">
    <text evidence="2">The sequence shown here is derived from an EMBL/GenBank/DDBJ whole genome shotgun (WGS) entry which is preliminary data.</text>
</comment>
<evidence type="ECO:0000313" key="3">
    <source>
        <dbReference type="Proteomes" id="UP000186817"/>
    </source>
</evidence>
<protein>
    <submittedName>
        <fullName evidence="2">Uncharacterized protein</fullName>
    </submittedName>
</protein>
<dbReference type="EMBL" id="LSRX01001322">
    <property type="protein sequence ID" value="OLP81012.1"/>
    <property type="molecule type" value="Genomic_DNA"/>
</dbReference>
<keyword evidence="1" id="KW-0812">Transmembrane</keyword>
<dbReference type="Proteomes" id="UP000186817">
    <property type="component" value="Unassembled WGS sequence"/>
</dbReference>